<dbReference type="Proteomes" id="UP000239898">
    <property type="component" value="Unassembled WGS sequence"/>
</dbReference>
<sequence>MTLLGGRDAVEVPASALTTFPWQRLCSERDDALLLKFTVDGDERVLSLPYEEFFVDEGHVDNSLEDACVGSGDRILVRKKYPGYSGPVEFQKSRHVG</sequence>
<name>A0A2S6ZKU5_9XANT</name>
<dbReference type="AlphaFoldDB" id="A0A2S6ZKU5"/>
<reference evidence="1 2" key="1">
    <citation type="submission" date="2016-08" db="EMBL/GenBank/DDBJ databases">
        <title>Evolution of the type three secretion system and type three effector repertoires in Xanthomonas.</title>
        <authorList>
            <person name="Merda D."/>
            <person name="Briand M."/>
            <person name="Bosis E."/>
            <person name="Rousseau C."/>
            <person name="Portier P."/>
            <person name="Jacques M.-A."/>
            <person name="Fischer-Le Saux M."/>
        </authorList>
    </citation>
    <scope>NUCLEOTIDE SEQUENCE [LARGE SCALE GENOMIC DNA]</scope>
    <source>
        <strain evidence="1 2">CFBP 4691</strain>
    </source>
</reference>
<evidence type="ECO:0000313" key="1">
    <source>
        <dbReference type="EMBL" id="PPT92740.1"/>
    </source>
</evidence>
<organism evidence="1 2">
    <name type="scientific">Xanthomonas theicola</name>
    <dbReference type="NCBI Taxonomy" id="56464"/>
    <lineage>
        <taxon>Bacteria</taxon>
        <taxon>Pseudomonadati</taxon>
        <taxon>Pseudomonadota</taxon>
        <taxon>Gammaproteobacteria</taxon>
        <taxon>Lysobacterales</taxon>
        <taxon>Lysobacteraceae</taxon>
        <taxon>Xanthomonas</taxon>
    </lineage>
</organism>
<dbReference type="EMBL" id="MIGX01000006">
    <property type="protein sequence ID" value="PPT92740.1"/>
    <property type="molecule type" value="Genomic_DNA"/>
</dbReference>
<comment type="caution">
    <text evidence="1">The sequence shown here is derived from an EMBL/GenBank/DDBJ whole genome shotgun (WGS) entry which is preliminary data.</text>
</comment>
<proteinExistence type="predicted"/>
<accession>A0A2S6ZKU5</accession>
<protein>
    <submittedName>
        <fullName evidence="1">Uncharacterized protein</fullName>
    </submittedName>
</protein>
<gene>
    <name evidence="1" type="ORF">XthCFBP4691_02725</name>
</gene>
<dbReference type="OrthoDB" id="5998057at2"/>
<evidence type="ECO:0000313" key="2">
    <source>
        <dbReference type="Proteomes" id="UP000239898"/>
    </source>
</evidence>
<keyword evidence="2" id="KW-1185">Reference proteome</keyword>